<dbReference type="InterPro" id="IPR033756">
    <property type="entry name" value="YlxH/NBP35"/>
</dbReference>
<keyword evidence="1" id="KW-0547">Nucleotide-binding</keyword>
<dbReference type="Pfam" id="PF10609">
    <property type="entry name" value="ParA"/>
    <property type="match status" value="1"/>
</dbReference>
<dbReference type="CDD" id="cd05387">
    <property type="entry name" value="BY-kinase"/>
    <property type="match status" value="1"/>
</dbReference>
<evidence type="ECO:0000313" key="4">
    <source>
        <dbReference type="EMBL" id="NRF66493.1"/>
    </source>
</evidence>
<gene>
    <name evidence="4" type="ORF">HLB44_05820</name>
</gene>
<protein>
    <submittedName>
        <fullName evidence="4">Tyrosine-protein kinase family protein</fullName>
    </submittedName>
</protein>
<evidence type="ECO:0000256" key="2">
    <source>
        <dbReference type="ARBA" id="ARBA00022840"/>
    </source>
</evidence>
<dbReference type="SUPFAM" id="SSF52540">
    <property type="entry name" value="P-loop containing nucleoside triphosphate hydrolases"/>
    <property type="match status" value="1"/>
</dbReference>
<evidence type="ECO:0000256" key="3">
    <source>
        <dbReference type="SAM" id="MobiDB-lite"/>
    </source>
</evidence>
<dbReference type="InterPro" id="IPR050445">
    <property type="entry name" value="Bact_polysacc_biosynth/exp"/>
</dbReference>
<organism evidence="4 5">
    <name type="scientific">Pseudaquabacterium terrae</name>
    <dbReference type="NCBI Taxonomy" id="2732868"/>
    <lineage>
        <taxon>Bacteria</taxon>
        <taxon>Pseudomonadati</taxon>
        <taxon>Pseudomonadota</taxon>
        <taxon>Betaproteobacteria</taxon>
        <taxon>Burkholderiales</taxon>
        <taxon>Sphaerotilaceae</taxon>
        <taxon>Pseudaquabacterium</taxon>
    </lineage>
</organism>
<keyword evidence="4" id="KW-0418">Kinase</keyword>
<keyword evidence="5" id="KW-1185">Reference proteome</keyword>
<dbReference type="Gene3D" id="3.40.50.300">
    <property type="entry name" value="P-loop containing nucleotide triphosphate hydrolases"/>
    <property type="match status" value="1"/>
</dbReference>
<feature type="region of interest" description="Disordered" evidence="3">
    <location>
        <begin position="24"/>
        <end position="48"/>
    </location>
</feature>
<name>A0ABX2EDL6_9BURK</name>
<dbReference type="GO" id="GO:0016301">
    <property type="term" value="F:kinase activity"/>
    <property type="evidence" value="ECO:0007669"/>
    <property type="project" value="UniProtKB-KW"/>
</dbReference>
<evidence type="ECO:0000313" key="5">
    <source>
        <dbReference type="Proteomes" id="UP000737171"/>
    </source>
</evidence>
<dbReference type="PANTHER" id="PTHR32309">
    <property type="entry name" value="TYROSINE-PROTEIN KINASE"/>
    <property type="match status" value="1"/>
</dbReference>
<dbReference type="PANTHER" id="PTHR32309:SF13">
    <property type="entry name" value="FERRIC ENTEROBACTIN TRANSPORT PROTEIN FEPE"/>
    <property type="match status" value="1"/>
</dbReference>
<reference evidence="4 5" key="1">
    <citation type="submission" date="2020-05" db="EMBL/GenBank/DDBJ databases">
        <title>Aquincola sp. isolate from soil.</title>
        <authorList>
            <person name="Han J."/>
            <person name="Kim D.-U."/>
        </authorList>
    </citation>
    <scope>NUCLEOTIDE SEQUENCE [LARGE SCALE GENOMIC DNA]</scope>
    <source>
        <strain evidence="4 5">S2</strain>
    </source>
</reference>
<accession>A0ABX2EDL6</accession>
<dbReference type="EMBL" id="JABRWJ010000002">
    <property type="protein sequence ID" value="NRF66493.1"/>
    <property type="molecule type" value="Genomic_DNA"/>
</dbReference>
<dbReference type="NCBIfam" id="TIGR03018">
    <property type="entry name" value="pepcterm_TyrKin"/>
    <property type="match status" value="1"/>
</dbReference>
<evidence type="ECO:0000256" key="1">
    <source>
        <dbReference type="ARBA" id="ARBA00022741"/>
    </source>
</evidence>
<dbReference type="InterPro" id="IPR027417">
    <property type="entry name" value="P-loop_NTPase"/>
</dbReference>
<comment type="caution">
    <text evidence="4">The sequence shown here is derived from an EMBL/GenBank/DDBJ whole genome shotgun (WGS) entry which is preliminary data.</text>
</comment>
<keyword evidence="4" id="KW-0808">Transferase</keyword>
<proteinExistence type="predicted"/>
<feature type="compositionally biased region" description="Low complexity" evidence="3">
    <location>
        <begin position="26"/>
        <end position="48"/>
    </location>
</feature>
<keyword evidence="2" id="KW-0067">ATP-binding</keyword>
<dbReference type="Proteomes" id="UP000737171">
    <property type="component" value="Unassembled WGS sequence"/>
</dbReference>
<sequence length="326" mass="34645">MSSLIEQAARRLAQIRESGIEIPGETAPADTTVPTTTPGDIAPPRYAATPAAPPLAAPLVPVPPAMVPRLADEPTVTSRRVELDLDLLAASGIVTPNAPRSNVADQYRVIKRPLILNAIGKGAVPLNHGNLIMVTSALSGEGKSFTSINLAMSIAAELDHTVMLVDADVARPSVLRMLGLPPGPGLLDLLEGHADMSNVLLRTNIDKLTLLPSGSPHPRATELLASDSMRQLLDDIATRYHDRIVIFDSPPLLLTTESRVLASHMGQIVVVVHAGRTLQADVQHALSTIESCPVRLMLLNKAQSNAHGAYGYSYGYGYGEQEQMPG</sequence>
<dbReference type="RefSeq" id="WP_173121610.1">
    <property type="nucleotide sequence ID" value="NZ_JABRWJ010000002.1"/>
</dbReference>
<dbReference type="InterPro" id="IPR005702">
    <property type="entry name" value="Wzc-like_C"/>
</dbReference>